<comment type="caution">
    <text evidence="4">The sequence shown here is derived from an EMBL/GenBank/DDBJ whole genome shotgun (WGS) entry which is preliminary data.</text>
</comment>
<dbReference type="SUPFAM" id="SSF110296">
    <property type="entry name" value="Oligoxyloglucan reducing end-specific cellobiohydrolase"/>
    <property type="match status" value="2"/>
</dbReference>
<dbReference type="Pfam" id="PF18962">
    <property type="entry name" value="Por_Secre_tail"/>
    <property type="match status" value="1"/>
</dbReference>
<accession>A0AA37STS4</accession>
<evidence type="ECO:0000259" key="2">
    <source>
        <dbReference type="Pfam" id="PF15902"/>
    </source>
</evidence>
<feature type="domain" description="Sortilin N-terminal" evidence="2">
    <location>
        <begin position="271"/>
        <end position="386"/>
    </location>
</feature>
<feature type="domain" description="Secretion system C-terminal sorting" evidence="3">
    <location>
        <begin position="913"/>
        <end position="987"/>
    </location>
</feature>
<evidence type="ECO:0000256" key="1">
    <source>
        <dbReference type="ARBA" id="ARBA00022737"/>
    </source>
</evidence>
<dbReference type="PANTHER" id="PTHR43739:SF5">
    <property type="entry name" value="EXO-ALPHA-SIALIDASE"/>
    <property type="match status" value="1"/>
</dbReference>
<evidence type="ECO:0000313" key="5">
    <source>
        <dbReference type="Proteomes" id="UP001156666"/>
    </source>
</evidence>
<evidence type="ECO:0000259" key="3">
    <source>
        <dbReference type="Pfam" id="PF18962"/>
    </source>
</evidence>
<dbReference type="Pfam" id="PF15902">
    <property type="entry name" value="Sortilin-Vps10"/>
    <property type="match status" value="1"/>
</dbReference>
<dbReference type="Gene3D" id="2.130.10.10">
    <property type="entry name" value="YVTN repeat-like/Quinoprotein amine dehydrogenase"/>
    <property type="match status" value="3"/>
</dbReference>
<evidence type="ECO:0000313" key="4">
    <source>
        <dbReference type="EMBL" id="GLR19464.1"/>
    </source>
</evidence>
<dbReference type="InterPro" id="IPR052025">
    <property type="entry name" value="Xyloglucanase_GH74"/>
</dbReference>
<dbReference type="RefSeq" id="WP_235291839.1">
    <property type="nucleotide sequence ID" value="NZ_BSOH01000027.1"/>
</dbReference>
<sequence length="988" mass="107959">MKIIFRLVLVLCLSLQVGIILAQKTKSDLKTKIDIQTKILEKAEPTYPNYRLMMSDPSYTLDEIRAAFNQYYKDTKMEKRGEYKQFKRWEYFAMLKADKNGKIPSDYSIQNEVRIHKKQNPEMYRSASASWSQMGPIDYPSNATTQPTGLGRINSVEIDPTNANTIYVGTSSGGLWKSTNGGSSWSTNTDNLASLGVSTIVANGNTVWIGTGDRDGHHSSGVGILKSTNGGNSFTSMNTGIPTNYPGFLKINEILIEPGNSSNMYIGTGLDVFKSTNGGASWGPIATTVYTNVIDMAFKPSDANTVYWTNDTGNFYRTTNGGATVSETTLPVPGGVTNTRLFIATTPLDPTYVYVVASRSDSRYGGLYLSTDSGATFTAMSTNNGSNNIFGYESGTDDAGQGGYDLCITVDPSNKNTIYVGSINIWKSTDAGVNWVKKSHWGGVIGNIDGLHADQHFFTWSTDGSKLYIGNDSGIYYSTDKANTYTNISSGLAIAQAYKIGASYYTPGLIMAGFQDNGAARRDVNGQWTTVMGGDGTESAIDPQNDANKFFCYVQGDLRRTINNGFEESIKGNINEDGPWVTPYTLDSYTTGLMYAGYKNVWRTSNSVTPGVVPTWVKISNGITGSGLDLEVSLANENILYYSTSDGKLYRCDDAKAQFPSQWTTLTLPAPGVTVNAILPDATNANVVWIAHNNKVYKSMNKGGSWTNISSGLPNIPTNALAQYVPNPETIYVGMEAGVYILEAGASSWTSFATNLPSTLKITELEFQYYPASLGSSSIASRHPNDRLIAATFGRGIWQSPPGVGVLPVTFESFTGRKESYNSVNLNWTTGTELNNEKFIIERSVNGEDFKSIGVVNGSGTSSTELNYSFTDRNPDEGYNYYRLKQFDFDGQFFYSNIIAINFAANGFKGVSIFPNPTSNGELTVDIDKQFEGSFDIKVYTLNGAMVYEKLNVVNGQYKIDTNGFANGMYILEVKNPFVINTQKFIVK</sequence>
<organism evidence="4 5">
    <name type="scientific">Portibacter lacus</name>
    <dbReference type="NCBI Taxonomy" id="1099794"/>
    <lineage>
        <taxon>Bacteria</taxon>
        <taxon>Pseudomonadati</taxon>
        <taxon>Bacteroidota</taxon>
        <taxon>Saprospiria</taxon>
        <taxon>Saprospirales</taxon>
        <taxon>Haliscomenobacteraceae</taxon>
        <taxon>Portibacter</taxon>
    </lineage>
</organism>
<dbReference type="EMBL" id="BSOH01000027">
    <property type="protein sequence ID" value="GLR19464.1"/>
    <property type="molecule type" value="Genomic_DNA"/>
</dbReference>
<dbReference type="InterPro" id="IPR026444">
    <property type="entry name" value="Secre_tail"/>
</dbReference>
<dbReference type="PANTHER" id="PTHR43739">
    <property type="entry name" value="XYLOGLUCANASE (EUROFUNG)"/>
    <property type="match status" value="1"/>
</dbReference>
<protein>
    <recommendedName>
        <fullName evidence="6">T9SS type A sorting domain-containing protein</fullName>
    </recommendedName>
</protein>
<dbReference type="InterPro" id="IPR031778">
    <property type="entry name" value="Sortilin_N"/>
</dbReference>
<proteinExistence type="predicted"/>
<keyword evidence="5" id="KW-1185">Reference proteome</keyword>
<reference evidence="4" key="1">
    <citation type="journal article" date="2014" name="Int. J. Syst. Evol. Microbiol.">
        <title>Complete genome sequence of Corynebacterium casei LMG S-19264T (=DSM 44701T), isolated from a smear-ripened cheese.</title>
        <authorList>
            <consortium name="US DOE Joint Genome Institute (JGI-PGF)"/>
            <person name="Walter F."/>
            <person name="Albersmeier A."/>
            <person name="Kalinowski J."/>
            <person name="Ruckert C."/>
        </authorList>
    </citation>
    <scope>NUCLEOTIDE SEQUENCE</scope>
    <source>
        <strain evidence="4">NBRC 108769</strain>
    </source>
</reference>
<dbReference type="NCBIfam" id="TIGR04183">
    <property type="entry name" value="Por_Secre_tail"/>
    <property type="match status" value="1"/>
</dbReference>
<dbReference type="InterPro" id="IPR015943">
    <property type="entry name" value="WD40/YVTN_repeat-like_dom_sf"/>
</dbReference>
<dbReference type="GO" id="GO:0010411">
    <property type="term" value="P:xyloglucan metabolic process"/>
    <property type="evidence" value="ECO:0007669"/>
    <property type="project" value="TreeGrafter"/>
</dbReference>
<evidence type="ECO:0008006" key="6">
    <source>
        <dbReference type="Google" id="ProtNLM"/>
    </source>
</evidence>
<name>A0AA37STS4_9BACT</name>
<dbReference type="Proteomes" id="UP001156666">
    <property type="component" value="Unassembled WGS sequence"/>
</dbReference>
<dbReference type="AlphaFoldDB" id="A0AA37STS4"/>
<keyword evidence="1" id="KW-0677">Repeat</keyword>
<gene>
    <name evidence="4" type="ORF">GCM10007940_40800</name>
</gene>
<reference evidence="4" key="2">
    <citation type="submission" date="2023-01" db="EMBL/GenBank/DDBJ databases">
        <title>Draft genome sequence of Portibacter lacus strain NBRC 108769.</title>
        <authorList>
            <person name="Sun Q."/>
            <person name="Mori K."/>
        </authorList>
    </citation>
    <scope>NUCLEOTIDE SEQUENCE</scope>
    <source>
        <strain evidence="4">NBRC 108769</strain>
    </source>
</reference>